<name>A0A7W9SN42_ARMRO</name>
<dbReference type="InterPro" id="IPR004104">
    <property type="entry name" value="Gfo/Idh/MocA-like_OxRdtase_C"/>
</dbReference>
<sequence>MSTTKVGIIGCGGIANGKHMPSLKTVPGVEMVAFCDIVGERAEKAAQQYGAEGAKTYTSYTELINAGGLDAVHVCTPNSSHHEIAIAALESGLNVMCEKPMAKTADGARAMVAAAKKSGKLLTIGYQSRYRADSQALKQRIDAGELGEIYMAKAHAVRRRAVPTWGVFLDEEKQGGGPLIDIGTHALDLTLWLMGNYEVASVTGSVFRKLADRENAANAWGPWNPKEYTVEDSAFGFIKLKNGATIYLESSWALNVREAGEAKCTLFGTEAGSDMNGGLWINGEHNSRLYDTKVQTEAGGVAFYDGASSKAEDIEARVWIEAVRGNGKLVVTPEQACVVSEVLEAIYKSSETGQTITF</sequence>
<dbReference type="Gene3D" id="3.40.50.720">
    <property type="entry name" value="NAD(P)-binding Rossmann-like Domain"/>
    <property type="match status" value="1"/>
</dbReference>
<comment type="similarity">
    <text evidence="1">Belongs to the Gfo/Idh/MocA family.</text>
</comment>
<dbReference type="GO" id="GO:0000166">
    <property type="term" value="F:nucleotide binding"/>
    <property type="evidence" value="ECO:0007669"/>
    <property type="project" value="InterPro"/>
</dbReference>
<comment type="caution">
    <text evidence="4">The sequence shown here is derived from an EMBL/GenBank/DDBJ whole genome shotgun (WGS) entry which is preliminary data.</text>
</comment>
<dbReference type="Gene3D" id="3.30.360.10">
    <property type="entry name" value="Dihydrodipicolinate Reductase, domain 2"/>
    <property type="match status" value="1"/>
</dbReference>
<dbReference type="Pfam" id="PF02894">
    <property type="entry name" value="GFO_IDH_MocA_C"/>
    <property type="match status" value="1"/>
</dbReference>
<keyword evidence="5" id="KW-1185">Reference proteome</keyword>
<dbReference type="RefSeq" id="WP_184192521.1">
    <property type="nucleotide sequence ID" value="NZ_JACHGW010000001.1"/>
</dbReference>
<protein>
    <submittedName>
        <fullName evidence="4">Putative dehydrogenase</fullName>
    </submittedName>
</protein>
<dbReference type="PANTHER" id="PTHR43249:SF1">
    <property type="entry name" value="D-GLUCOSIDE 3-DEHYDROGENASE"/>
    <property type="match status" value="1"/>
</dbReference>
<accession>A0A7W9SN42</accession>
<evidence type="ECO:0000256" key="1">
    <source>
        <dbReference type="ARBA" id="ARBA00010928"/>
    </source>
</evidence>
<proteinExistence type="inferred from homology"/>
<evidence type="ECO:0000259" key="2">
    <source>
        <dbReference type="Pfam" id="PF01408"/>
    </source>
</evidence>
<dbReference type="Pfam" id="PF01408">
    <property type="entry name" value="GFO_IDH_MocA"/>
    <property type="match status" value="1"/>
</dbReference>
<dbReference type="InterPro" id="IPR000683">
    <property type="entry name" value="Gfo/Idh/MocA-like_OxRdtase_N"/>
</dbReference>
<dbReference type="SUPFAM" id="SSF51735">
    <property type="entry name" value="NAD(P)-binding Rossmann-fold domains"/>
    <property type="match status" value="1"/>
</dbReference>
<organism evidence="4 5">
    <name type="scientific">Armatimonas rosea</name>
    <dbReference type="NCBI Taxonomy" id="685828"/>
    <lineage>
        <taxon>Bacteria</taxon>
        <taxon>Bacillati</taxon>
        <taxon>Armatimonadota</taxon>
        <taxon>Armatimonadia</taxon>
        <taxon>Armatimonadales</taxon>
        <taxon>Armatimonadaceae</taxon>
        <taxon>Armatimonas</taxon>
    </lineage>
</organism>
<dbReference type="InterPro" id="IPR036291">
    <property type="entry name" value="NAD(P)-bd_dom_sf"/>
</dbReference>
<evidence type="ECO:0000259" key="3">
    <source>
        <dbReference type="Pfam" id="PF02894"/>
    </source>
</evidence>
<dbReference type="Proteomes" id="UP000520814">
    <property type="component" value="Unassembled WGS sequence"/>
</dbReference>
<feature type="domain" description="Gfo/Idh/MocA-like oxidoreductase C-terminal" evidence="3">
    <location>
        <begin position="138"/>
        <end position="357"/>
    </location>
</feature>
<dbReference type="InterPro" id="IPR052515">
    <property type="entry name" value="Gfo/Idh/MocA_Oxidoreductase"/>
</dbReference>
<gene>
    <name evidence="4" type="ORF">HNQ39_000661</name>
</gene>
<feature type="domain" description="Gfo/Idh/MocA-like oxidoreductase N-terminal" evidence="2">
    <location>
        <begin position="5"/>
        <end position="126"/>
    </location>
</feature>
<evidence type="ECO:0000313" key="4">
    <source>
        <dbReference type="EMBL" id="MBB6048899.1"/>
    </source>
</evidence>
<reference evidence="4 5" key="1">
    <citation type="submission" date="2020-08" db="EMBL/GenBank/DDBJ databases">
        <title>Genomic Encyclopedia of Type Strains, Phase IV (KMG-IV): sequencing the most valuable type-strain genomes for metagenomic binning, comparative biology and taxonomic classification.</title>
        <authorList>
            <person name="Goeker M."/>
        </authorList>
    </citation>
    <scope>NUCLEOTIDE SEQUENCE [LARGE SCALE GENOMIC DNA]</scope>
    <source>
        <strain evidence="4 5">DSM 23562</strain>
    </source>
</reference>
<dbReference type="PANTHER" id="PTHR43249">
    <property type="entry name" value="UDP-N-ACETYL-2-AMINO-2-DEOXY-D-GLUCURONATE OXIDASE"/>
    <property type="match status" value="1"/>
</dbReference>
<dbReference type="EMBL" id="JACHGW010000001">
    <property type="protein sequence ID" value="MBB6048899.1"/>
    <property type="molecule type" value="Genomic_DNA"/>
</dbReference>
<dbReference type="AlphaFoldDB" id="A0A7W9SN42"/>
<dbReference type="SUPFAM" id="SSF55347">
    <property type="entry name" value="Glyceraldehyde-3-phosphate dehydrogenase-like, C-terminal domain"/>
    <property type="match status" value="1"/>
</dbReference>
<evidence type="ECO:0000313" key="5">
    <source>
        <dbReference type="Proteomes" id="UP000520814"/>
    </source>
</evidence>